<name>A0A6P8YR83_THRPL</name>
<evidence type="ECO:0000256" key="8">
    <source>
        <dbReference type="ARBA" id="ARBA00023224"/>
    </source>
</evidence>
<reference evidence="12" key="1">
    <citation type="submission" date="2025-08" db="UniProtKB">
        <authorList>
            <consortium name="RefSeq"/>
        </authorList>
    </citation>
    <scope>IDENTIFICATION</scope>
    <source>
        <tissue evidence="12">Total insect</tissue>
    </source>
</reference>
<keyword evidence="7" id="KW-0675">Receptor</keyword>
<feature type="transmembrane region" description="Helical" evidence="9">
    <location>
        <begin position="38"/>
        <end position="56"/>
    </location>
</feature>
<evidence type="ECO:0000256" key="4">
    <source>
        <dbReference type="ARBA" id="ARBA00022725"/>
    </source>
</evidence>
<accession>A0A6P8YR83</accession>
<dbReference type="GO" id="GO:0004984">
    <property type="term" value="F:olfactory receptor activity"/>
    <property type="evidence" value="ECO:0007669"/>
    <property type="project" value="InterPro"/>
</dbReference>
<dbReference type="RefSeq" id="XP_034239501.1">
    <property type="nucleotide sequence ID" value="XM_034383610.1"/>
</dbReference>
<keyword evidence="6 9" id="KW-0472">Membrane</keyword>
<feature type="signal peptide" evidence="10">
    <location>
        <begin position="1"/>
        <end position="30"/>
    </location>
</feature>
<keyword evidence="3 9" id="KW-0812">Transmembrane</keyword>
<dbReference type="GO" id="GO:0016020">
    <property type="term" value="C:membrane"/>
    <property type="evidence" value="ECO:0007669"/>
    <property type="project" value="UniProtKB-SubCell"/>
</dbReference>
<feature type="chain" id="PRO_5028400035" evidence="10">
    <location>
        <begin position="31"/>
        <end position="132"/>
    </location>
</feature>
<evidence type="ECO:0000256" key="10">
    <source>
        <dbReference type="SAM" id="SignalP"/>
    </source>
</evidence>
<comment type="subcellular location">
    <subcellularLocation>
        <location evidence="1">Membrane</location>
        <topology evidence="1">Multi-pass membrane protein</topology>
    </subcellularLocation>
</comment>
<evidence type="ECO:0000256" key="5">
    <source>
        <dbReference type="ARBA" id="ARBA00022989"/>
    </source>
</evidence>
<keyword evidence="8" id="KW-0807">Transducer</keyword>
<gene>
    <name evidence="12" type="primary">LOC117644284</name>
</gene>
<dbReference type="InterPro" id="IPR004117">
    <property type="entry name" value="7tm6_olfct_rcpt"/>
</dbReference>
<dbReference type="GeneID" id="117644284"/>
<dbReference type="AlphaFoldDB" id="A0A6P8YR83"/>
<keyword evidence="11" id="KW-1185">Reference proteome</keyword>
<evidence type="ECO:0000313" key="12">
    <source>
        <dbReference type="RefSeq" id="XP_034239501.1"/>
    </source>
</evidence>
<dbReference type="InParanoid" id="A0A6P8YR83"/>
<dbReference type="OrthoDB" id="6780364at2759"/>
<evidence type="ECO:0000256" key="6">
    <source>
        <dbReference type="ARBA" id="ARBA00023136"/>
    </source>
</evidence>
<evidence type="ECO:0000256" key="9">
    <source>
        <dbReference type="SAM" id="Phobius"/>
    </source>
</evidence>
<evidence type="ECO:0000256" key="1">
    <source>
        <dbReference type="ARBA" id="ARBA00004141"/>
    </source>
</evidence>
<evidence type="ECO:0000256" key="2">
    <source>
        <dbReference type="ARBA" id="ARBA00022606"/>
    </source>
</evidence>
<evidence type="ECO:0000256" key="7">
    <source>
        <dbReference type="ARBA" id="ARBA00023170"/>
    </source>
</evidence>
<dbReference type="GO" id="GO:0007165">
    <property type="term" value="P:signal transduction"/>
    <property type="evidence" value="ECO:0007669"/>
    <property type="project" value="UniProtKB-KW"/>
</dbReference>
<dbReference type="GO" id="GO:0005549">
    <property type="term" value="F:odorant binding"/>
    <property type="evidence" value="ECO:0007669"/>
    <property type="project" value="InterPro"/>
</dbReference>
<evidence type="ECO:0000256" key="3">
    <source>
        <dbReference type="ARBA" id="ARBA00022692"/>
    </source>
</evidence>
<dbReference type="KEGG" id="tpal:117644284"/>
<keyword evidence="10" id="KW-0732">Signal</keyword>
<keyword evidence="5 9" id="KW-1133">Transmembrane helix</keyword>
<dbReference type="Proteomes" id="UP000515158">
    <property type="component" value="Unplaced"/>
</dbReference>
<keyword evidence="2" id="KW-0716">Sensory transduction</keyword>
<keyword evidence="4" id="KW-0552">Olfaction</keyword>
<organism evidence="12">
    <name type="scientific">Thrips palmi</name>
    <name type="common">Melon thrips</name>
    <dbReference type="NCBI Taxonomy" id="161013"/>
    <lineage>
        <taxon>Eukaryota</taxon>
        <taxon>Metazoa</taxon>
        <taxon>Ecdysozoa</taxon>
        <taxon>Arthropoda</taxon>
        <taxon>Hexapoda</taxon>
        <taxon>Insecta</taxon>
        <taxon>Pterygota</taxon>
        <taxon>Neoptera</taxon>
        <taxon>Paraneoptera</taxon>
        <taxon>Thysanoptera</taxon>
        <taxon>Terebrantia</taxon>
        <taxon>Thripoidea</taxon>
        <taxon>Thripidae</taxon>
        <taxon>Thrips</taxon>
    </lineage>
</organism>
<protein>
    <submittedName>
        <fullName evidence="12">Uncharacterized protein LOC117644284</fullName>
    </submittedName>
</protein>
<proteinExistence type="predicted"/>
<evidence type="ECO:0000313" key="11">
    <source>
        <dbReference type="Proteomes" id="UP000515158"/>
    </source>
</evidence>
<dbReference type="Pfam" id="PF02949">
    <property type="entry name" value="7tm_6"/>
    <property type="match status" value="1"/>
</dbReference>
<sequence>MNALFGLLLPFYLMMSVSLSLLCTVALVQSGRGADSFAVRSFSLLFVFFVTMCVAGQRVEDASQGIGTAIYNGPWLEEDVRTRRSRFLSMALCSRPACFKLPGVGAMNHPLCLDGLRSWFQFFQVLLNLKTK</sequence>